<name>A0A6J7N9X6_9ZZZZ</name>
<feature type="transmembrane region" description="Helical" evidence="2">
    <location>
        <begin position="6"/>
        <end position="25"/>
    </location>
</feature>
<protein>
    <submittedName>
        <fullName evidence="3">Unannotated protein</fullName>
    </submittedName>
</protein>
<proteinExistence type="predicted"/>
<evidence type="ECO:0000256" key="2">
    <source>
        <dbReference type="SAM" id="Phobius"/>
    </source>
</evidence>
<feature type="region of interest" description="Disordered" evidence="1">
    <location>
        <begin position="54"/>
        <end position="99"/>
    </location>
</feature>
<feature type="compositionally biased region" description="Low complexity" evidence="1">
    <location>
        <begin position="80"/>
        <end position="99"/>
    </location>
</feature>
<evidence type="ECO:0000313" key="4">
    <source>
        <dbReference type="EMBL" id="CAB5037376.1"/>
    </source>
</evidence>
<keyword evidence="2" id="KW-0472">Membrane</keyword>
<accession>A0A6J7N9X6</accession>
<dbReference type="EMBL" id="CAFBOG010000145">
    <property type="protein sequence ID" value="CAB4987712.1"/>
    <property type="molecule type" value="Genomic_DNA"/>
</dbReference>
<keyword evidence="2" id="KW-0812">Transmembrane</keyword>
<dbReference type="EMBL" id="CAFBQW010000099">
    <property type="protein sequence ID" value="CAB5066556.1"/>
    <property type="molecule type" value="Genomic_DNA"/>
</dbReference>
<keyword evidence="2" id="KW-1133">Transmembrane helix</keyword>
<gene>
    <name evidence="3" type="ORF">UFOPK3914_01420</name>
    <name evidence="4" type="ORF">UFOPK4173_01376</name>
    <name evidence="5" type="ORF">UFOPK4354_00992</name>
</gene>
<dbReference type="AlphaFoldDB" id="A0A6J7N9X6"/>
<evidence type="ECO:0000313" key="5">
    <source>
        <dbReference type="EMBL" id="CAB5066556.1"/>
    </source>
</evidence>
<organism evidence="3">
    <name type="scientific">freshwater metagenome</name>
    <dbReference type="NCBI Taxonomy" id="449393"/>
    <lineage>
        <taxon>unclassified sequences</taxon>
        <taxon>metagenomes</taxon>
        <taxon>ecological metagenomes</taxon>
    </lineage>
</organism>
<sequence length="221" mass="24034">MTPLRWWGVFAVAVILSAAILLTTLGSNGEIRVDQSASAPGFDGKDREIDRSEFSFAAPSTTAGPTTVPRGKRPAGSRRTTTTTTTTTTTIPPATTTVPPSALFLPETSSVESLCDMVKSVESLQLIFSDPSVNAEQTMLRILSNFDRYLQVSPPELTSNIIGIRESLVLLRNQLRDAAWNGANPSLRPILDGFRYEKAPVANFQQQIREIEFYNAATCPA</sequence>
<reference evidence="3" key="1">
    <citation type="submission" date="2020-05" db="EMBL/GenBank/DDBJ databases">
        <authorList>
            <person name="Chiriac C."/>
            <person name="Salcher M."/>
            <person name="Ghai R."/>
            <person name="Kavagutti S V."/>
        </authorList>
    </citation>
    <scope>NUCLEOTIDE SEQUENCE</scope>
</reference>
<evidence type="ECO:0000313" key="3">
    <source>
        <dbReference type="EMBL" id="CAB4987712.1"/>
    </source>
</evidence>
<dbReference type="EMBL" id="CAFBPW010000177">
    <property type="protein sequence ID" value="CAB5037376.1"/>
    <property type="molecule type" value="Genomic_DNA"/>
</dbReference>
<evidence type="ECO:0000256" key="1">
    <source>
        <dbReference type="SAM" id="MobiDB-lite"/>
    </source>
</evidence>